<evidence type="ECO:0000313" key="3">
    <source>
        <dbReference type="Proteomes" id="UP000580250"/>
    </source>
</evidence>
<gene>
    <name evidence="2" type="ORF">MENT_LOCUS51871</name>
</gene>
<accession>A0A6V7XH13</accession>
<feature type="transmembrane region" description="Helical" evidence="1">
    <location>
        <begin position="128"/>
        <end position="146"/>
    </location>
</feature>
<feature type="transmembrane region" description="Helical" evidence="1">
    <location>
        <begin position="103"/>
        <end position="121"/>
    </location>
</feature>
<name>A0A6V7XH13_MELEN</name>
<evidence type="ECO:0000256" key="1">
    <source>
        <dbReference type="SAM" id="Phobius"/>
    </source>
</evidence>
<proteinExistence type="predicted"/>
<protein>
    <submittedName>
        <fullName evidence="2">Uncharacterized protein</fullName>
    </submittedName>
</protein>
<evidence type="ECO:0000313" key="2">
    <source>
        <dbReference type="EMBL" id="CAD2198548.1"/>
    </source>
</evidence>
<keyword evidence="1" id="KW-1133">Transmembrane helix</keyword>
<organism evidence="2 3">
    <name type="scientific">Meloidogyne enterolobii</name>
    <name type="common">Root-knot nematode worm</name>
    <name type="synonym">Meloidogyne mayaguensis</name>
    <dbReference type="NCBI Taxonomy" id="390850"/>
    <lineage>
        <taxon>Eukaryota</taxon>
        <taxon>Metazoa</taxon>
        <taxon>Ecdysozoa</taxon>
        <taxon>Nematoda</taxon>
        <taxon>Chromadorea</taxon>
        <taxon>Rhabditida</taxon>
        <taxon>Tylenchina</taxon>
        <taxon>Tylenchomorpha</taxon>
        <taxon>Tylenchoidea</taxon>
        <taxon>Meloidogynidae</taxon>
        <taxon>Meloidogyninae</taxon>
        <taxon>Meloidogyne</taxon>
    </lineage>
</organism>
<reference evidence="2 3" key="1">
    <citation type="submission" date="2020-08" db="EMBL/GenBank/DDBJ databases">
        <authorList>
            <person name="Koutsovoulos G."/>
            <person name="Danchin GJ E."/>
        </authorList>
    </citation>
    <scope>NUCLEOTIDE SEQUENCE [LARGE SCALE GENOMIC DNA]</scope>
</reference>
<dbReference type="EMBL" id="CAJEWN010001574">
    <property type="protein sequence ID" value="CAD2198548.1"/>
    <property type="molecule type" value="Genomic_DNA"/>
</dbReference>
<dbReference type="Proteomes" id="UP000580250">
    <property type="component" value="Unassembled WGS sequence"/>
</dbReference>
<dbReference type="AlphaFoldDB" id="A0A6V7XH13"/>
<comment type="caution">
    <text evidence="2">The sequence shown here is derived from an EMBL/GenBank/DDBJ whole genome shotgun (WGS) entry which is preliminary data.</text>
</comment>
<keyword evidence="1" id="KW-0472">Membrane</keyword>
<keyword evidence="1" id="KW-0812">Transmembrane</keyword>
<sequence length="159" mass="18223">MWVANLYDHCAEGSCRFFPRNGRSRHDRGLGHARFPFWGYGKAPPSFCTVGQYNHCADGSCRFFSRNGRSRHDRGLGHARFPFCGYGKAPPSFCTVGQYNHCFSTPVAVIQFVWWLVLFVSQRLLRSSNMLGGWSFLVSLFFYIYIPQSGFLPCRGRRS</sequence>